<dbReference type="Pfam" id="PF04321">
    <property type="entry name" value="RmlD_sub_bind"/>
    <property type="match status" value="1"/>
</dbReference>
<dbReference type="EC" id="1.1.1.133" evidence="2"/>
<keyword evidence="5" id="KW-1185">Reference proteome</keyword>
<dbReference type="GO" id="GO:0008831">
    <property type="term" value="F:dTDP-4-dehydrorhamnose reductase activity"/>
    <property type="evidence" value="ECO:0007669"/>
    <property type="project" value="UniProtKB-EC"/>
</dbReference>
<dbReference type="UniPathway" id="UPA00124"/>
<dbReference type="EMBL" id="CP001098">
    <property type="protein sequence ID" value="ACL70484.1"/>
    <property type="molecule type" value="Genomic_DNA"/>
</dbReference>
<dbReference type="Gene3D" id="3.90.25.10">
    <property type="entry name" value="UDP-galactose 4-epimerase, domain 1"/>
    <property type="match status" value="1"/>
</dbReference>
<comment type="function">
    <text evidence="2">Catalyzes the reduction of dTDP-6-deoxy-L-lyxo-4-hexulose to yield dTDP-L-rhamnose.</text>
</comment>
<protein>
    <recommendedName>
        <fullName evidence="2">dTDP-4-dehydrorhamnose reductase</fullName>
        <ecNumber evidence="2">1.1.1.133</ecNumber>
    </recommendedName>
</protein>
<dbReference type="RefSeq" id="WP_015923454.1">
    <property type="nucleotide sequence ID" value="NC_011899.1"/>
</dbReference>
<dbReference type="GO" id="GO:0019305">
    <property type="term" value="P:dTDP-rhamnose biosynthetic process"/>
    <property type="evidence" value="ECO:0007669"/>
    <property type="project" value="UniProtKB-UniPathway"/>
</dbReference>
<comment type="pathway">
    <text evidence="2">Carbohydrate biosynthesis; dTDP-L-rhamnose biosynthesis.</text>
</comment>
<name>B8CYW5_HALOH</name>
<dbReference type="InterPro" id="IPR029903">
    <property type="entry name" value="RmlD-like-bd"/>
</dbReference>
<evidence type="ECO:0000256" key="2">
    <source>
        <dbReference type="RuleBase" id="RU364082"/>
    </source>
</evidence>
<proteinExistence type="inferred from homology"/>
<evidence type="ECO:0000313" key="4">
    <source>
        <dbReference type="EMBL" id="ACL70484.1"/>
    </source>
</evidence>
<dbReference type="GO" id="GO:0005829">
    <property type="term" value="C:cytosol"/>
    <property type="evidence" value="ECO:0007669"/>
    <property type="project" value="TreeGrafter"/>
</dbReference>
<dbReference type="PANTHER" id="PTHR10491:SF4">
    <property type="entry name" value="METHIONINE ADENOSYLTRANSFERASE 2 SUBUNIT BETA"/>
    <property type="match status" value="1"/>
</dbReference>
<dbReference type="AlphaFoldDB" id="B8CYW5"/>
<evidence type="ECO:0000256" key="1">
    <source>
        <dbReference type="ARBA" id="ARBA00010944"/>
    </source>
</evidence>
<evidence type="ECO:0000313" key="5">
    <source>
        <dbReference type="Proteomes" id="UP000000719"/>
    </source>
</evidence>
<dbReference type="Proteomes" id="UP000000719">
    <property type="component" value="Chromosome"/>
</dbReference>
<gene>
    <name evidence="4" type="ordered locus">Hore_17350</name>
</gene>
<dbReference type="STRING" id="373903.Hore_17350"/>
<keyword evidence="2 4" id="KW-0560">Oxidoreductase</keyword>
<dbReference type="eggNOG" id="COG1091">
    <property type="taxonomic scope" value="Bacteria"/>
</dbReference>
<dbReference type="CDD" id="cd05254">
    <property type="entry name" value="dTDP_HR_like_SDR_e"/>
    <property type="match status" value="1"/>
</dbReference>
<organism evidence="4 5">
    <name type="scientific">Halothermothrix orenii (strain H 168 / OCM 544 / DSM 9562)</name>
    <dbReference type="NCBI Taxonomy" id="373903"/>
    <lineage>
        <taxon>Bacteria</taxon>
        <taxon>Bacillati</taxon>
        <taxon>Bacillota</taxon>
        <taxon>Clostridia</taxon>
        <taxon>Halanaerobiales</taxon>
        <taxon>Halothermotrichaceae</taxon>
        <taxon>Halothermothrix</taxon>
    </lineage>
</organism>
<dbReference type="PANTHER" id="PTHR10491">
    <property type="entry name" value="DTDP-4-DEHYDRORHAMNOSE REDUCTASE"/>
    <property type="match status" value="1"/>
</dbReference>
<reference evidence="4 5" key="1">
    <citation type="journal article" date="2009" name="PLoS ONE">
        <title>Genome analysis of the anaerobic thermohalophilic bacterium Halothermothrix orenii.</title>
        <authorList>
            <person name="Mavromatis K."/>
            <person name="Ivanova N."/>
            <person name="Anderson I."/>
            <person name="Lykidis A."/>
            <person name="Hooper S.D."/>
            <person name="Sun H."/>
            <person name="Kunin V."/>
            <person name="Lapidus A."/>
            <person name="Hugenholtz P."/>
            <person name="Patel B."/>
            <person name="Kyrpides N.C."/>
        </authorList>
    </citation>
    <scope>NUCLEOTIDE SEQUENCE [LARGE SCALE GENOMIC DNA]</scope>
    <source>
        <strain evidence="5">H 168 / OCM 544 / DSM 9562</strain>
    </source>
</reference>
<dbReference type="InterPro" id="IPR036291">
    <property type="entry name" value="NAD(P)-bd_dom_sf"/>
</dbReference>
<comment type="similarity">
    <text evidence="1 2">Belongs to the dTDP-4-dehydrorhamnose reductase family.</text>
</comment>
<feature type="domain" description="RmlD-like substrate binding" evidence="3">
    <location>
        <begin position="1"/>
        <end position="277"/>
    </location>
</feature>
<dbReference type="InterPro" id="IPR005913">
    <property type="entry name" value="dTDP_dehydrorham_reduct"/>
</dbReference>
<dbReference type="Gene3D" id="3.40.50.720">
    <property type="entry name" value="NAD(P)-binding Rossmann-like Domain"/>
    <property type="match status" value="1"/>
</dbReference>
<evidence type="ECO:0000259" key="3">
    <source>
        <dbReference type="Pfam" id="PF04321"/>
    </source>
</evidence>
<sequence>MKVLVTGDKKFCRTFVKKLGTRYRVIFLGRDDLDITNTLEVEKKILDVYPDIVIHCLALDDIEACERDKAMAFQINSYGAQNVAIASSMCEAKLVYISTSHVFSGRLNRPYRESDELQPVNVYGLSKLLAENFIKEINRKFFIVRTGWLYGPGRDSLIGKLIETSKQEKTVELPGDRYDTPTFIGDLAHIIGRLMTTDFYGTYHITNSGYCSLYSWGLEVVRALKLNVNIKEVTLEHQSGLVRIPEYTVLDNNLVANKLGIRPRGWRKALNSYLVDYLIYNSINSVS</sequence>
<accession>B8CYW5</accession>
<dbReference type="SUPFAM" id="SSF51735">
    <property type="entry name" value="NAD(P)-binding Rossmann-fold domains"/>
    <property type="match status" value="1"/>
</dbReference>
<keyword evidence="2" id="KW-0521">NADP</keyword>
<dbReference type="HOGENOM" id="CLU_045518_1_2_9"/>
<dbReference type="KEGG" id="hor:Hore_17350"/>